<evidence type="ECO:0000313" key="2">
    <source>
        <dbReference type="EMBL" id="PQJ28499.1"/>
    </source>
</evidence>
<sequence>MRFLGLLCLFFLPLLHAEPAADNTAEIPTSGLVPLRPPTEAQFAFLCLNNAKVAEVDALKASLVKWFRLNSPDEIRKFTYKPESQSFSWGIGRSRFVATLEALPVPNNDIRYAANNSLHWPDAEKQMLKHQANYTMTCVSIHRTPWHAALDLSHALAAFTETHDTTGIYWGDASIVHNPVSFLKQADYQLGSAKKVPSTLWVGILFESDTKGGWNIFTDGMRPLGHKDIEIHSSQLVRTTLFSTLNKTKHDVLTKQLTLKNDLVIDGDDASKWKVSTGASVIGKEKPVWILTQQ</sequence>
<accession>A0A2S7U0G9</accession>
<keyword evidence="3" id="KW-1185">Reference proteome</keyword>
<proteinExistence type="predicted"/>
<dbReference type="Proteomes" id="UP000239907">
    <property type="component" value="Unassembled WGS sequence"/>
</dbReference>
<keyword evidence="1" id="KW-0732">Signal</keyword>
<dbReference type="AlphaFoldDB" id="A0A2S7U0G9"/>
<organism evidence="2 3">
    <name type="scientific">Rubritalea profundi</name>
    <dbReference type="NCBI Taxonomy" id="1658618"/>
    <lineage>
        <taxon>Bacteria</taxon>
        <taxon>Pseudomonadati</taxon>
        <taxon>Verrucomicrobiota</taxon>
        <taxon>Verrucomicrobiia</taxon>
        <taxon>Verrucomicrobiales</taxon>
        <taxon>Rubritaleaceae</taxon>
        <taxon>Rubritalea</taxon>
    </lineage>
</organism>
<evidence type="ECO:0000256" key="1">
    <source>
        <dbReference type="SAM" id="SignalP"/>
    </source>
</evidence>
<dbReference type="EMBL" id="MQWA01000001">
    <property type="protein sequence ID" value="PQJ28499.1"/>
    <property type="molecule type" value="Genomic_DNA"/>
</dbReference>
<feature type="chain" id="PRO_5015474203" description="DUF4261 domain-containing protein" evidence="1">
    <location>
        <begin position="18"/>
        <end position="294"/>
    </location>
</feature>
<dbReference type="OrthoDB" id="192817at2"/>
<evidence type="ECO:0008006" key="4">
    <source>
        <dbReference type="Google" id="ProtNLM"/>
    </source>
</evidence>
<reference evidence="2 3" key="1">
    <citation type="submission" date="2016-12" db="EMBL/GenBank/DDBJ databases">
        <title>Study of bacterial adaptation to deep sea.</title>
        <authorList>
            <person name="Song J."/>
            <person name="Yoshizawa S."/>
            <person name="Kogure K."/>
        </authorList>
    </citation>
    <scope>NUCLEOTIDE SEQUENCE [LARGE SCALE GENOMIC DNA]</scope>
    <source>
        <strain evidence="2 3">SAORIC-165</strain>
    </source>
</reference>
<name>A0A2S7U0G9_9BACT</name>
<gene>
    <name evidence="2" type="ORF">BSZ32_08240</name>
</gene>
<feature type="signal peptide" evidence="1">
    <location>
        <begin position="1"/>
        <end position="17"/>
    </location>
</feature>
<dbReference type="RefSeq" id="WP_105043003.1">
    <property type="nucleotide sequence ID" value="NZ_MQWA01000001.1"/>
</dbReference>
<evidence type="ECO:0000313" key="3">
    <source>
        <dbReference type="Proteomes" id="UP000239907"/>
    </source>
</evidence>
<protein>
    <recommendedName>
        <fullName evidence="4">DUF4261 domain-containing protein</fullName>
    </recommendedName>
</protein>
<comment type="caution">
    <text evidence="2">The sequence shown here is derived from an EMBL/GenBank/DDBJ whole genome shotgun (WGS) entry which is preliminary data.</text>
</comment>